<feature type="domain" description="Soluble ligand binding" evidence="2">
    <location>
        <begin position="59"/>
        <end position="93"/>
    </location>
</feature>
<dbReference type="STRING" id="1618563.UU12_C0002G0040"/>
<dbReference type="SUPFAM" id="SSF81585">
    <property type="entry name" value="PsbU/PolX domain-like"/>
    <property type="match status" value="1"/>
</dbReference>
<keyword evidence="1" id="KW-0812">Transmembrane</keyword>
<name>A0A0G0W827_9BACT</name>
<organism evidence="3 4">
    <name type="scientific">Candidatus Woesebacteria bacterium GW2011_GWA2_40_7b</name>
    <dbReference type="NCBI Taxonomy" id="1618563"/>
    <lineage>
        <taxon>Bacteria</taxon>
        <taxon>Candidatus Woeseibacteriota</taxon>
    </lineage>
</organism>
<dbReference type="Pfam" id="PF10531">
    <property type="entry name" value="SLBB"/>
    <property type="match status" value="1"/>
</dbReference>
<evidence type="ECO:0000259" key="2">
    <source>
        <dbReference type="Pfam" id="PF10531"/>
    </source>
</evidence>
<feature type="transmembrane region" description="Helical" evidence="1">
    <location>
        <begin position="12"/>
        <end position="33"/>
    </location>
</feature>
<dbReference type="InterPro" id="IPR019554">
    <property type="entry name" value="Soluble_ligand-bd"/>
</dbReference>
<proteinExistence type="predicted"/>
<keyword evidence="1" id="KW-1133">Transmembrane helix</keyword>
<dbReference type="GO" id="GO:0015628">
    <property type="term" value="P:protein secretion by the type II secretion system"/>
    <property type="evidence" value="ECO:0007669"/>
    <property type="project" value="TreeGrafter"/>
</dbReference>
<keyword evidence="1" id="KW-0472">Membrane</keyword>
<dbReference type="AlphaFoldDB" id="A0A0G0W827"/>
<evidence type="ECO:0000256" key="1">
    <source>
        <dbReference type="SAM" id="Phobius"/>
    </source>
</evidence>
<accession>A0A0G0W827</accession>
<reference evidence="3 4" key="1">
    <citation type="journal article" date="2015" name="Nature">
        <title>rRNA introns, odd ribosomes, and small enigmatic genomes across a large radiation of phyla.</title>
        <authorList>
            <person name="Brown C.T."/>
            <person name="Hug L.A."/>
            <person name="Thomas B.C."/>
            <person name="Sharon I."/>
            <person name="Castelle C.J."/>
            <person name="Singh A."/>
            <person name="Wilkins M.J."/>
            <person name="Williams K.H."/>
            <person name="Banfield J.F."/>
        </authorList>
    </citation>
    <scope>NUCLEOTIDE SEQUENCE [LARGE SCALE GENOMIC DNA]</scope>
</reference>
<comment type="caution">
    <text evidence="3">The sequence shown here is derived from an EMBL/GenBank/DDBJ whole genome shotgun (WGS) entry which is preliminary data.</text>
</comment>
<sequence>MENFLTSSRNRTLLLLGVIGLILIAGGIFYAGLNTGGTKVEVLNVGTAEDNLKNITAEISGEVQNPGVYKLTSGSRIDDLLTAAGGFSGKADRVWSGKYLNRAAVITDGQKVYVPLSNQQSNDLSANKSDGVKTDQSVLGVTGSHPVNINTASLTDLDSLPGIGPVYGQSIIEHRPYSSVEELLTKGALKTSVYNKVKDLVSVY</sequence>
<protein>
    <submittedName>
        <fullName evidence="3">Competence protein ComEA helix-hairpin-helix repeat protein</fullName>
    </submittedName>
</protein>
<dbReference type="EMBL" id="LBZK01000002">
    <property type="protein sequence ID" value="KKR71382.1"/>
    <property type="molecule type" value="Genomic_DNA"/>
</dbReference>
<dbReference type="PANTHER" id="PTHR21180">
    <property type="entry name" value="ENDONUCLEASE/EXONUCLEASE/PHOSPHATASE FAMILY DOMAIN-CONTAINING PROTEIN 1"/>
    <property type="match status" value="1"/>
</dbReference>
<evidence type="ECO:0000313" key="4">
    <source>
        <dbReference type="Proteomes" id="UP000034562"/>
    </source>
</evidence>
<dbReference type="Proteomes" id="UP000034562">
    <property type="component" value="Unassembled WGS sequence"/>
</dbReference>
<dbReference type="PANTHER" id="PTHR21180:SF32">
    <property type="entry name" value="ENDONUCLEASE_EXONUCLEASE_PHOSPHATASE FAMILY DOMAIN-CONTAINING PROTEIN 1"/>
    <property type="match status" value="1"/>
</dbReference>
<dbReference type="Gene3D" id="1.10.150.320">
    <property type="entry name" value="Photosystem II 12 kDa extrinsic protein"/>
    <property type="match status" value="1"/>
</dbReference>
<evidence type="ECO:0000313" key="3">
    <source>
        <dbReference type="EMBL" id="KKR71382.1"/>
    </source>
</evidence>
<dbReference type="SUPFAM" id="SSF142984">
    <property type="entry name" value="Nqo1 middle domain-like"/>
    <property type="match status" value="1"/>
</dbReference>
<dbReference type="Pfam" id="PF12836">
    <property type="entry name" value="HHH_3"/>
    <property type="match status" value="1"/>
</dbReference>
<gene>
    <name evidence="3" type="ORF">UU12_C0002G0040</name>
</gene>
<dbReference type="InterPro" id="IPR051675">
    <property type="entry name" value="Endo/Exo/Phosphatase_dom_1"/>
</dbReference>
<dbReference type="GO" id="GO:0015627">
    <property type="term" value="C:type II protein secretion system complex"/>
    <property type="evidence" value="ECO:0007669"/>
    <property type="project" value="TreeGrafter"/>
</dbReference>
<dbReference type="Gene3D" id="3.10.560.10">
    <property type="entry name" value="Outer membrane lipoprotein wza domain like"/>
    <property type="match status" value="1"/>
</dbReference>